<evidence type="ECO:0000313" key="1">
    <source>
        <dbReference type="EMBL" id="TFB94435.1"/>
    </source>
</evidence>
<comment type="caution">
    <text evidence="1">The sequence shown here is derived from an EMBL/GenBank/DDBJ whole genome shotgun (WGS) entry which is preliminary data.</text>
</comment>
<dbReference type="RefSeq" id="WP_092112412.1">
    <property type="nucleotide sequence ID" value="NZ_FOCN01000025.1"/>
</dbReference>
<evidence type="ECO:0008006" key="3">
    <source>
        <dbReference type="Google" id="ProtNLM"/>
    </source>
</evidence>
<evidence type="ECO:0000313" key="2">
    <source>
        <dbReference type="Proteomes" id="UP000297654"/>
    </source>
</evidence>
<dbReference type="PROSITE" id="PS51257">
    <property type="entry name" value="PROKAR_LIPOPROTEIN"/>
    <property type="match status" value="1"/>
</dbReference>
<dbReference type="Proteomes" id="UP000297654">
    <property type="component" value="Unassembled WGS sequence"/>
</dbReference>
<sequence length="176" mass="19415">MMQFNARAVLAVVMTGVMLSVVSGCGMSESRKVEVVASQEVQLGEFADQADAWGADIIAQFPADETDSVSSNAGGGRQAGDNYEEWPRYYVWDKIVTLHADGARTPIEFADDLEPWLEEQGWVQTREDVLPRRETIERGYSRGGYSLTLEAYTATPPQAQLVALMIVTPRTNPDPQ</sequence>
<dbReference type="AlphaFoldDB" id="A0A1H8L7R7"/>
<reference evidence="1 2" key="1">
    <citation type="submission" date="2019-03" db="EMBL/GenBank/DDBJ databases">
        <title>Genomics of glacier-inhabiting Cryobacterium strains.</title>
        <authorList>
            <person name="Liu Q."/>
            <person name="Xin Y.-H."/>
        </authorList>
    </citation>
    <scope>NUCLEOTIDE SEQUENCE [LARGE SCALE GENOMIC DNA]</scope>
    <source>
        <strain evidence="1 2">Hh15</strain>
    </source>
</reference>
<dbReference type="EMBL" id="SOFF01000006">
    <property type="protein sequence ID" value="TFB94435.1"/>
    <property type="molecule type" value="Genomic_DNA"/>
</dbReference>
<dbReference type="STRING" id="1424661.SAMN05216281_1252"/>
<accession>A0A1H8L7R7</accession>
<keyword evidence="2" id="KW-1185">Reference proteome</keyword>
<dbReference type="OrthoDB" id="4990479at2"/>
<name>A0A1H8L7R7_9MICO</name>
<proteinExistence type="predicted"/>
<organism evidence="1 2">
    <name type="scientific">Cryobacterium luteum</name>
    <dbReference type="NCBI Taxonomy" id="1424661"/>
    <lineage>
        <taxon>Bacteria</taxon>
        <taxon>Bacillati</taxon>
        <taxon>Actinomycetota</taxon>
        <taxon>Actinomycetes</taxon>
        <taxon>Micrococcales</taxon>
        <taxon>Microbacteriaceae</taxon>
        <taxon>Cryobacterium</taxon>
    </lineage>
</organism>
<protein>
    <recommendedName>
        <fullName evidence="3">Lipoprotein</fullName>
    </recommendedName>
</protein>
<gene>
    <name evidence="1" type="ORF">E3O10_01275</name>
</gene>